<name>A0ACB7U5L0_DIOAL</name>
<sequence length="933" mass="106727">MLSGIASSLAGALFTPVSQYVVDKLAKGLIHHLSEDKASSPSNQKNYNQRVLYDLVEELQIVSEKIKATLRVAKLLHKQDQSVLRLYKRLKDVLYEAEDLADDFEYLKLEEQVEKMNNDYEATASTHQSKAKKPRISPTTTKPLELQDDTMITNIREVIGKLNRINDDLSSVIGMARVTMELRKKDDNNAGVVLQHSNQNRRVTTSTVNASKIYGREKELEILKKLLKEPSASADCNMNVIPIVGMGGVGKTTLMQHAFNDEEVGKCFDRKVWICVSDNFDEWKIFQDLMISLTCIDGVECDMPSMAKKMKILPTWKKFDYEKNWGIVEYFLKKELQGKKFLLVLDDVWSPKLEELLKHLQPSQMMLAKIVITTRESKVLRKQDEKNKIVLKGIEDHDYWEFFVNCAFSEADANEHPSLQILGKQIVQKLKGSPLAAKTVGRLLEQNMSSEHWMDVLKSNLWELGTDADDIMPALALSYNHLPEHLQQCFIFCSTFPKDHKFEAADLIEMWIAQGYVVEQETSSKTVEEMGREYFDELLSRSFFEKSSSSMYTIHDLMHDLAQSVCLGECVVYHGQTIKEKASVRHLYLQSTVNLRSVCNVESLRTLVVCKGIIGQEVFQALRSIRVLILHDFQGKCLPFSICHLRHLRYLEMFRPSIRVFGESLCKLYHLRVLPDLDVTLENLHNLINLRTLNSNTYRICTKFEQGILTRIPSSAERQYRISQLRNMKELRGLLINDLDKIENGEEAEKANIKEKAHLEALILDWNDSMLEALEPNPNLKHLQICGYNNNTSPSWFMPFTVCNLQVLELINCRSKLYLQSIGQLAFLSRLRLYVVDVRIDISDEVTILFPALEMLEMSQSSQLTICSETMVSFLGEMNTFKALSHLSISGCHELTSIGGLHFMPSLCTLNINCCPKFTSWLSETMEQGALPQ</sequence>
<evidence type="ECO:0000313" key="2">
    <source>
        <dbReference type="Proteomes" id="UP000827976"/>
    </source>
</evidence>
<gene>
    <name evidence="1" type="ORF">IHE45_18G024500</name>
</gene>
<keyword evidence="1" id="KW-0378">Hydrolase</keyword>
<organism evidence="1 2">
    <name type="scientific">Dioscorea alata</name>
    <name type="common">Purple yam</name>
    <dbReference type="NCBI Taxonomy" id="55571"/>
    <lineage>
        <taxon>Eukaryota</taxon>
        <taxon>Viridiplantae</taxon>
        <taxon>Streptophyta</taxon>
        <taxon>Embryophyta</taxon>
        <taxon>Tracheophyta</taxon>
        <taxon>Spermatophyta</taxon>
        <taxon>Magnoliopsida</taxon>
        <taxon>Liliopsida</taxon>
        <taxon>Dioscoreales</taxon>
        <taxon>Dioscoreaceae</taxon>
        <taxon>Dioscorea</taxon>
    </lineage>
</organism>
<accession>A0ACB7U5L0</accession>
<keyword evidence="2" id="KW-1185">Reference proteome</keyword>
<evidence type="ECO:0000313" key="1">
    <source>
        <dbReference type="EMBL" id="KAH7655624.1"/>
    </source>
</evidence>
<dbReference type="EMBL" id="CM037028">
    <property type="protein sequence ID" value="KAH7655624.1"/>
    <property type="molecule type" value="Genomic_DNA"/>
</dbReference>
<feature type="non-terminal residue" evidence="1">
    <location>
        <position position="933"/>
    </location>
</feature>
<protein>
    <submittedName>
        <fullName evidence="1">P-loop containing nucleoside triphosphate hydrolase protein</fullName>
    </submittedName>
</protein>
<reference evidence="2" key="1">
    <citation type="journal article" date="2022" name="Nat. Commun.">
        <title>Chromosome evolution and the genetic basis of agronomically important traits in greater yam.</title>
        <authorList>
            <person name="Bredeson J.V."/>
            <person name="Lyons J.B."/>
            <person name="Oniyinde I.O."/>
            <person name="Okereke N.R."/>
            <person name="Kolade O."/>
            <person name="Nnabue I."/>
            <person name="Nwadili C.O."/>
            <person name="Hribova E."/>
            <person name="Parker M."/>
            <person name="Nwogha J."/>
            <person name="Shu S."/>
            <person name="Carlson J."/>
            <person name="Kariba R."/>
            <person name="Muthemba S."/>
            <person name="Knop K."/>
            <person name="Barton G.J."/>
            <person name="Sherwood A.V."/>
            <person name="Lopez-Montes A."/>
            <person name="Asiedu R."/>
            <person name="Jamnadass R."/>
            <person name="Muchugi A."/>
            <person name="Goodstein D."/>
            <person name="Egesi C.N."/>
            <person name="Featherston J."/>
            <person name="Asfaw A."/>
            <person name="Simpson G.G."/>
            <person name="Dolezel J."/>
            <person name="Hendre P.S."/>
            <person name="Van Deynze A."/>
            <person name="Kumar P.L."/>
            <person name="Obidiegwu J.E."/>
            <person name="Bhattacharjee R."/>
            <person name="Rokhsar D.S."/>
        </authorList>
    </citation>
    <scope>NUCLEOTIDE SEQUENCE [LARGE SCALE GENOMIC DNA]</scope>
    <source>
        <strain evidence="2">cv. TDa95/00328</strain>
    </source>
</reference>
<proteinExistence type="predicted"/>
<comment type="caution">
    <text evidence="1">The sequence shown here is derived from an EMBL/GenBank/DDBJ whole genome shotgun (WGS) entry which is preliminary data.</text>
</comment>
<dbReference type="Proteomes" id="UP000827976">
    <property type="component" value="Chromosome 18"/>
</dbReference>